<sequence length="105" mass="11454">MLQTVIGIFENSDVAQIAKEALIENGFNNQRIEINDHLDTTDELVTDGQMTDTSKSPQNESEAEEHVAMVTVHTEFTGENLLATGILGDFGAVDVNEFTEPQADS</sequence>
<accession>A0A5R9KTH7</accession>
<dbReference type="RefSeq" id="WP_138367675.1">
    <property type="nucleotide sequence ID" value="NZ_VCEJ01000005.1"/>
</dbReference>
<reference evidence="1 2" key="1">
    <citation type="submission" date="2019-05" db="EMBL/GenBank/DDBJ databases">
        <authorList>
            <person name="Qu J.-H."/>
        </authorList>
    </citation>
    <scope>NUCLEOTIDE SEQUENCE [LARGE SCALE GENOMIC DNA]</scope>
    <source>
        <strain evidence="1 2">T17</strain>
    </source>
</reference>
<dbReference type="Proteomes" id="UP000306402">
    <property type="component" value="Unassembled WGS sequence"/>
</dbReference>
<name>A0A5R9KTH7_9BACT</name>
<evidence type="ECO:0008006" key="3">
    <source>
        <dbReference type="Google" id="ProtNLM"/>
    </source>
</evidence>
<dbReference type="OrthoDB" id="962133at2"/>
<dbReference type="AlphaFoldDB" id="A0A5R9KTH7"/>
<evidence type="ECO:0000313" key="2">
    <source>
        <dbReference type="Proteomes" id="UP000306402"/>
    </source>
</evidence>
<proteinExistence type="predicted"/>
<evidence type="ECO:0000313" key="1">
    <source>
        <dbReference type="EMBL" id="TLU99386.1"/>
    </source>
</evidence>
<dbReference type="EMBL" id="VCEJ01000005">
    <property type="protein sequence ID" value="TLU99386.1"/>
    <property type="molecule type" value="Genomic_DNA"/>
</dbReference>
<organism evidence="1 2">
    <name type="scientific">Dyadobacter luticola</name>
    <dbReference type="NCBI Taxonomy" id="1979387"/>
    <lineage>
        <taxon>Bacteria</taxon>
        <taxon>Pseudomonadati</taxon>
        <taxon>Bacteroidota</taxon>
        <taxon>Cytophagia</taxon>
        <taxon>Cytophagales</taxon>
        <taxon>Spirosomataceae</taxon>
        <taxon>Dyadobacter</taxon>
    </lineage>
</organism>
<comment type="caution">
    <text evidence="1">The sequence shown here is derived from an EMBL/GenBank/DDBJ whole genome shotgun (WGS) entry which is preliminary data.</text>
</comment>
<protein>
    <recommendedName>
        <fullName evidence="3">General stress protein 17M-like domain-containing protein</fullName>
    </recommendedName>
</protein>
<keyword evidence="2" id="KW-1185">Reference proteome</keyword>
<gene>
    <name evidence="1" type="ORF">FEN17_22750</name>
</gene>